<dbReference type="PANTHER" id="PTHR30629">
    <property type="entry name" value="PROPHAGE INTEGRASE"/>
    <property type="match status" value="1"/>
</dbReference>
<keyword evidence="2" id="KW-0229">DNA integration</keyword>
<dbReference type="CDD" id="cd01189">
    <property type="entry name" value="INT_ICEBs1_C_like"/>
    <property type="match status" value="1"/>
</dbReference>
<evidence type="ECO:0000256" key="2">
    <source>
        <dbReference type="ARBA" id="ARBA00022908"/>
    </source>
</evidence>
<evidence type="ECO:0000256" key="3">
    <source>
        <dbReference type="ARBA" id="ARBA00023125"/>
    </source>
</evidence>
<dbReference type="InterPro" id="IPR002104">
    <property type="entry name" value="Integrase_catalytic"/>
</dbReference>
<dbReference type="GO" id="GO:0003677">
    <property type="term" value="F:DNA binding"/>
    <property type="evidence" value="ECO:0007669"/>
    <property type="project" value="UniProtKB-KW"/>
</dbReference>
<dbReference type="InterPro" id="IPR013762">
    <property type="entry name" value="Integrase-like_cat_sf"/>
</dbReference>
<dbReference type="SUPFAM" id="SSF56349">
    <property type="entry name" value="DNA breaking-rejoining enzymes"/>
    <property type="match status" value="1"/>
</dbReference>
<keyword evidence="3" id="KW-0238">DNA-binding</keyword>
<proteinExistence type="inferred from homology"/>
<dbReference type="InterPro" id="IPR010998">
    <property type="entry name" value="Integrase_recombinase_N"/>
</dbReference>
<name>A0A1R3T551_STRSL</name>
<protein>
    <submittedName>
        <fullName evidence="6">Tyrosine integrase</fullName>
    </submittedName>
</protein>
<accession>A0A1R3T551</accession>
<dbReference type="Gene3D" id="1.10.443.10">
    <property type="entry name" value="Intergrase catalytic core"/>
    <property type="match status" value="1"/>
</dbReference>
<dbReference type="InterPro" id="IPR011010">
    <property type="entry name" value="DNA_brk_join_enz"/>
</dbReference>
<dbReference type="EMBL" id="LT622831">
    <property type="protein sequence ID" value="SCW20832.1"/>
    <property type="molecule type" value="Genomic_DNA"/>
</dbReference>
<evidence type="ECO:0000313" key="6">
    <source>
        <dbReference type="EMBL" id="SCW20832.1"/>
    </source>
</evidence>
<evidence type="ECO:0000259" key="5">
    <source>
        <dbReference type="PROSITE" id="PS51898"/>
    </source>
</evidence>
<reference evidence="6" key="1">
    <citation type="submission" date="2016-08" db="EMBL/GenBank/DDBJ databases">
        <authorList>
            <person name="Seilhamer J.J."/>
        </authorList>
    </citation>
    <scope>NUCLEOTIDE SEQUENCE</scope>
    <source>
        <strain evidence="6">L22</strain>
    </source>
</reference>
<dbReference type="InterPro" id="IPR050808">
    <property type="entry name" value="Phage_Integrase"/>
</dbReference>
<feature type="domain" description="Tyr recombinase" evidence="5">
    <location>
        <begin position="214"/>
        <end position="441"/>
    </location>
</feature>
<dbReference type="AlphaFoldDB" id="A0A1R3T551"/>
<dbReference type="GO" id="GO:0006310">
    <property type="term" value="P:DNA recombination"/>
    <property type="evidence" value="ECO:0007669"/>
    <property type="project" value="UniProtKB-KW"/>
</dbReference>
<sequence>MEQVKIANITQKTTRPADKTGYIEVKFRTYFNNPLTNKRREILSDWYTIANKKDTSGKIKLSPQIKAIIHKELQEKANKVYEELTRTILLEKSDITLDEVWNEWHNERVERQLVAPKTLAGEDGRYRNHITKQIPKDSILKNIPSSLIKNLLDNLYPIGNHKRLAQGVKSDLTSIYKFAILHDYISPDQNPMPYISIGRKGLSDELDRLKKSDIEDQYLESWELKEVLSIVRKYNEQYARIFEFQALTGMRIGEVLGLKEEAIDFNKNIASVIRTRATHGGASEDSYEGNVKNLQSYRNVQLSKRAIEILKEEIELNHQHIRFNPDYKDNGWIFTSKSIHKPDYNGTPLHYSVLNNFLNSSENGKLNRNGNPRRAGIDIDNKLSFKKHITTHIFRHTHISFLAEQGVPLEAIQDRVGHSRGSRVTEIYLHITKKTKDQIIPLLDTLTQ</sequence>
<comment type="similarity">
    <text evidence="1">Belongs to the 'phage' integrase family.</text>
</comment>
<dbReference type="Gene3D" id="1.10.150.130">
    <property type="match status" value="1"/>
</dbReference>
<dbReference type="RefSeq" id="WP_254594087.1">
    <property type="nucleotide sequence ID" value="NZ_LR793265.1"/>
</dbReference>
<evidence type="ECO:0000256" key="4">
    <source>
        <dbReference type="ARBA" id="ARBA00023172"/>
    </source>
</evidence>
<dbReference type="Pfam" id="PF00589">
    <property type="entry name" value="Phage_integrase"/>
    <property type="match status" value="1"/>
</dbReference>
<dbReference type="GO" id="GO:0015074">
    <property type="term" value="P:DNA integration"/>
    <property type="evidence" value="ECO:0007669"/>
    <property type="project" value="UniProtKB-KW"/>
</dbReference>
<organism evidence="6">
    <name type="scientific">Streptococcus salivarius</name>
    <dbReference type="NCBI Taxonomy" id="1304"/>
    <lineage>
        <taxon>Bacteria</taxon>
        <taxon>Bacillati</taxon>
        <taxon>Bacillota</taxon>
        <taxon>Bacilli</taxon>
        <taxon>Lactobacillales</taxon>
        <taxon>Streptococcaceae</taxon>
        <taxon>Streptococcus</taxon>
    </lineage>
</organism>
<evidence type="ECO:0000256" key="1">
    <source>
        <dbReference type="ARBA" id="ARBA00008857"/>
    </source>
</evidence>
<keyword evidence="4" id="KW-0233">DNA recombination</keyword>
<gene>
    <name evidence="6" type="primary">int</name>
</gene>
<dbReference type="PANTHER" id="PTHR30629:SF2">
    <property type="entry name" value="PROPHAGE INTEGRASE INTS-RELATED"/>
    <property type="match status" value="1"/>
</dbReference>
<reference evidence="6" key="2">
    <citation type="submission" date="2017-02" db="EMBL/GenBank/DDBJ databases">
        <title>Diversity of integrative and conjugative elements of Streptococcus salivarius and their intra- and interspecies transfer.</title>
        <authorList>
            <person name="Dahmane N."/>
            <person name="Libante V."/>
            <person name="Charron-Bourgoin F."/>
            <person name="Guedon E."/>
            <person name="Guedon G."/>
            <person name="Leblond-Bourget N."/>
            <person name="Payot S."/>
        </authorList>
    </citation>
    <scope>NUCLEOTIDE SEQUENCE</scope>
    <source>
        <strain evidence="6">L22</strain>
    </source>
</reference>
<dbReference type="PROSITE" id="PS51898">
    <property type="entry name" value="TYR_RECOMBINASE"/>
    <property type="match status" value="1"/>
</dbReference>